<reference evidence="1" key="1">
    <citation type="journal article" date="2021" name="Proc. Natl. Acad. Sci. U.S.A.">
        <title>A Catalog of Tens of Thousands of Viruses from Human Metagenomes Reveals Hidden Associations with Chronic Diseases.</title>
        <authorList>
            <person name="Tisza M.J."/>
            <person name="Buck C.B."/>
        </authorList>
    </citation>
    <scope>NUCLEOTIDE SEQUENCE</scope>
    <source>
        <strain evidence="1">CtJT77</strain>
    </source>
</reference>
<accession>A0A8S5UZJ9</accession>
<sequence>MKELKEGDYYINLANQSLRSAINNEDFTDMIGDFSKFFYLGVDVNGDTIRLINSPIKGFIFVRYPSIDGKFIRANEILKIKEEEKMDKEKIKVTSAEIIVTGDPKNPYYEIKYLAVGNDEYTIGYGSYDLKIVTKWYNDCFEFVTGELKPEERIRKLEEEKAELQLQIKNQAKYDKTKKVGDELALHMKALQDSGFSRDEAMQIFMMASMNAMIPPFLGR</sequence>
<protein>
    <submittedName>
        <fullName evidence="1">MazG-like domain protein</fullName>
    </submittedName>
</protein>
<proteinExistence type="predicted"/>
<name>A0A8S5UZJ9_9CAUD</name>
<dbReference type="EMBL" id="BK016174">
    <property type="protein sequence ID" value="DAF99921.1"/>
    <property type="molecule type" value="Genomic_DNA"/>
</dbReference>
<evidence type="ECO:0000313" key="1">
    <source>
        <dbReference type="EMBL" id="DAF99921.1"/>
    </source>
</evidence>
<organism evidence="1">
    <name type="scientific">Siphoviridae sp. ctJT77</name>
    <dbReference type="NCBI Taxonomy" id="2825432"/>
    <lineage>
        <taxon>Viruses</taxon>
        <taxon>Duplodnaviria</taxon>
        <taxon>Heunggongvirae</taxon>
        <taxon>Uroviricota</taxon>
        <taxon>Caudoviricetes</taxon>
    </lineage>
</organism>